<evidence type="ECO:0000259" key="3">
    <source>
        <dbReference type="SMART" id="SM01257"/>
    </source>
</evidence>
<proteinExistence type="predicted"/>
<dbReference type="EMBL" id="JARGDH010000001">
    <property type="protein sequence ID" value="KAL0280185.1"/>
    <property type="molecule type" value="Genomic_DNA"/>
</dbReference>
<dbReference type="AlphaFoldDB" id="A0AAW2IDG4"/>
<dbReference type="Pfam" id="PF14722">
    <property type="entry name" value="KRAP_IP3R_bind"/>
    <property type="match status" value="1"/>
</dbReference>
<sequence>MEGDKAAEDISSNDGRDVEVDSSSIAKDVDNVENCSSQMVKVPSEVSSSVDVEHSPERKSNEANAVDHNPPCIILQEADPSGNGPKDVCVQQEQMHRRKSPLTVQEWVDHLPIKPKINEKDCDDSLGSKDLDNLALTDTLPHEEKKSLIAQKLSREASVQSSSSLDSILDSRRPDPVEVLLNLGFGGVPGVDMNNCRIPKRFLVPSKCKGGDWNEFLKRELLQAQNFECASLGFRGLSGPSYRRPSAIVANIMEKLRERTTPHHPVKTRFSSVARRVLNEKSVLNKLVSPSQSVLSPDSRKFLECQGKISPEVPRRRIIFGQKSFAFGNDGEFIEVESPTKVPDKESAASVGSSSVESDFEEGKMNSATIPSPDVMLKIRRSSLQRQKKVEEVELGDLELDLMKNDRRTNESSRSSGDDNKYSKEDKKIPLRFVSASNLRQLTEEDLSKTSEEIKMEVEEEIKTLSQKIQNASSVELSSILLQMKELRTRLENSS</sequence>
<feature type="compositionally biased region" description="Low complexity" evidence="2">
    <location>
        <begin position="40"/>
        <end position="50"/>
    </location>
</feature>
<dbReference type="InterPro" id="IPR029325">
    <property type="entry name" value="ITPR-bd"/>
</dbReference>
<feature type="compositionally biased region" description="Basic and acidic residues" evidence="2">
    <location>
        <begin position="1"/>
        <end position="19"/>
    </location>
</feature>
<feature type="region of interest" description="Disordered" evidence="2">
    <location>
        <begin position="337"/>
        <end position="371"/>
    </location>
</feature>
<evidence type="ECO:0000256" key="2">
    <source>
        <dbReference type="SAM" id="MobiDB-lite"/>
    </source>
</evidence>
<feature type="coiled-coil region" evidence="1">
    <location>
        <begin position="448"/>
        <end position="475"/>
    </location>
</feature>
<dbReference type="GO" id="GO:0005102">
    <property type="term" value="F:signaling receptor binding"/>
    <property type="evidence" value="ECO:0007669"/>
    <property type="project" value="InterPro"/>
</dbReference>
<protein>
    <recommendedName>
        <fullName evidence="3">ITPR-interacting domain-containing protein</fullName>
    </recommendedName>
</protein>
<comment type="caution">
    <text evidence="4">The sequence shown here is derived from an EMBL/GenBank/DDBJ whole genome shotgun (WGS) entry which is preliminary data.</text>
</comment>
<feature type="domain" description="ITPR-interacting" evidence="3">
    <location>
        <begin position="151"/>
        <end position="292"/>
    </location>
</feature>
<reference evidence="4" key="1">
    <citation type="journal article" date="2024" name="Gigascience">
        <title>Chromosome-level genome of the poultry shaft louse Menopon gallinae provides insight into the host-switching and adaptive evolution of parasitic lice.</title>
        <authorList>
            <person name="Xu Y."/>
            <person name="Ma L."/>
            <person name="Liu S."/>
            <person name="Liang Y."/>
            <person name="Liu Q."/>
            <person name="He Z."/>
            <person name="Tian L."/>
            <person name="Duan Y."/>
            <person name="Cai W."/>
            <person name="Li H."/>
            <person name="Song F."/>
        </authorList>
    </citation>
    <scope>NUCLEOTIDE SEQUENCE</scope>
    <source>
        <strain evidence="4">Cailab_2023a</strain>
    </source>
</reference>
<feature type="compositionally biased region" description="Low complexity" evidence="2">
    <location>
        <begin position="348"/>
        <end position="357"/>
    </location>
</feature>
<evidence type="ECO:0000313" key="4">
    <source>
        <dbReference type="EMBL" id="KAL0280185.1"/>
    </source>
</evidence>
<evidence type="ECO:0000256" key="1">
    <source>
        <dbReference type="SAM" id="Coils"/>
    </source>
</evidence>
<dbReference type="InterPro" id="IPR043444">
    <property type="entry name" value="TESPA1-like"/>
</dbReference>
<organism evidence="4">
    <name type="scientific">Menopon gallinae</name>
    <name type="common">poultry shaft louse</name>
    <dbReference type="NCBI Taxonomy" id="328185"/>
    <lineage>
        <taxon>Eukaryota</taxon>
        <taxon>Metazoa</taxon>
        <taxon>Ecdysozoa</taxon>
        <taxon>Arthropoda</taxon>
        <taxon>Hexapoda</taxon>
        <taxon>Insecta</taxon>
        <taxon>Pterygota</taxon>
        <taxon>Neoptera</taxon>
        <taxon>Paraneoptera</taxon>
        <taxon>Psocodea</taxon>
        <taxon>Troctomorpha</taxon>
        <taxon>Phthiraptera</taxon>
        <taxon>Amblycera</taxon>
        <taxon>Menoponidae</taxon>
        <taxon>Menopon</taxon>
    </lineage>
</organism>
<name>A0AAW2IDG4_9NEOP</name>
<feature type="compositionally biased region" description="Basic and acidic residues" evidence="2">
    <location>
        <begin position="51"/>
        <end position="61"/>
    </location>
</feature>
<accession>A0AAW2IDG4</accession>
<feature type="region of interest" description="Disordered" evidence="2">
    <location>
        <begin position="404"/>
        <end position="427"/>
    </location>
</feature>
<feature type="region of interest" description="Disordered" evidence="2">
    <location>
        <begin position="1"/>
        <end position="87"/>
    </location>
</feature>
<dbReference type="SMART" id="SM01257">
    <property type="entry name" value="KRAP_IP3R_bind"/>
    <property type="match status" value="1"/>
</dbReference>
<dbReference type="PANTHER" id="PTHR17469">
    <property type="entry name" value="SPERM SPECIFIC ANTIGEN 2-RELATED"/>
    <property type="match status" value="1"/>
</dbReference>
<dbReference type="PANTHER" id="PTHR17469:SF15">
    <property type="entry name" value="ITPR-INTERACTING DOMAIN-CONTAINING PROTEIN"/>
    <property type="match status" value="1"/>
</dbReference>
<gene>
    <name evidence="4" type="ORF">PYX00_001558</name>
</gene>
<keyword evidence="1" id="KW-0175">Coiled coil</keyword>